<gene>
    <name evidence="1" type="ORF">ACJ73_07226</name>
</gene>
<proteinExistence type="predicted"/>
<name>A0A1J9R070_9EURO</name>
<comment type="caution">
    <text evidence="1">The sequence shown here is derived from an EMBL/GenBank/DDBJ whole genome shotgun (WGS) entry which is preliminary data.</text>
</comment>
<evidence type="ECO:0000313" key="2">
    <source>
        <dbReference type="Proteomes" id="UP000242791"/>
    </source>
</evidence>
<dbReference type="EMBL" id="LGTZ01001413">
    <property type="protein sequence ID" value="OJD21436.1"/>
    <property type="molecule type" value="Genomic_DNA"/>
</dbReference>
<protein>
    <submittedName>
        <fullName evidence="1">Uncharacterized protein</fullName>
    </submittedName>
</protein>
<accession>A0A1J9R070</accession>
<evidence type="ECO:0000313" key="1">
    <source>
        <dbReference type="EMBL" id="OJD21436.1"/>
    </source>
</evidence>
<keyword evidence="2" id="KW-1185">Reference proteome</keyword>
<reference evidence="1 2" key="1">
    <citation type="submission" date="2015-08" db="EMBL/GenBank/DDBJ databases">
        <title>Emmonsia species relationships and genome sequence.</title>
        <authorList>
            <person name="Cuomo C.A."/>
            <person name="Schwartz I.S."/>
            <person name="Kenyon C."/>
            <person name="De Hoog G.S."/>
            <person name="Govender N.P."/>
            <person name="Botha A."/>
            <person name="Moreno L."/>
            <person name="De Vries M."/>
            <person name="Munoz J.F."/>
            <person name="Stielow J.B."/>
        </authorList>
    </citation>
    <scope>NUCLEOTIDE SEQUENCE [LARGE SCALE GENOMIC DNA]</scope>
    <source>
        <strain evidence="1 2">EI222</strain>
    </source>
</reference>
<dbReference type="Proteomes" id="UP000242791">
    <property type="component" value="Unassembled WGS sequence"/>
</dbReference>
<dbReference type="VEuPathDB" id="FungiDB:ACJ73_07226"/>
<organism evidence="1 2">
    <name type="scientific">Blastomyces percursus</name>
    <dbReference type="NCBI Taxonomy" id="1658174"/>
    <lineage>
        <taxon>Eukaryota</taxon>
        <taxon>Fungi</taxon>
        <taxon>Dikarya</taxon>
        <taxon>Ascomycota</taxon>
        <taxon>Pezizomycotina</taxon>
        <taxon>Eurotiomycetes</taxon>
        <taxon>Eurotiomycetidae</taxon>
        <taxon>Onygenales</taxon>
        <taxon>Ajellomycetaceae</taxon>
        <taxon>Blastomyces</taxon>
    </lineage>
</organism>
<sequence>MATGVSSVQILVLRPATHRLSQASSEQSMDVFKEVEAIESNSSGLVRQVRAEKWWRKQLERDIG</sequence>
<dbReference type="AlphaFoldDB" id="A0A1J9R070"/>
<dbReference type="STRING" id="1658174.A0A1J9R070"/>